<dbReference type="SFLD" id="SFLDS00029">
    <property type="entry name" value="Radical_SAM"/>
    <property type="match status" value="1"/>
</dbReference>
<dbReference type="Gene3D" id="3.20.20.70">
    <property type="entry name" value="Aldolase class I"/>
    <property type="match status" value="1"/>
</dbReference>
<gene>
    <name evidence="8" type="ORF">BCAMP_04919</name>
</gene>
<dbReference type="SFLD" id="SFLDF00299">
    <property type="entry name" value="anaerobic_ribonucleoside-triph"/>
    <property type="match status" value="1"/>
</dbReference>
<dbReference type="NCBIfam" id="TIGR02491">
    <property type="entry name" value="NrdG"/>
    <property type="match status" value="1"/>
</dbReference>
<comment type="cofactor">
    <cofactor evidence="1">
        <name>[4Fe-4S] cluster</name>
        <dbReference type="ChEBI" id="CHEBI:49883"/>
    </cofactor>
</comment>
<keyword evidence="5" id="KW-0408">Iron</keyword>
<comment type="function">
    <text evidence="7">Activation of anaerobic ribonucleoside-triphosphate reductase under anaerobic conditions by generation of an organic free radical, using S-adenosylmethionine and reduced flavodoxin as cosubstrates to produce 5'-deoxy-adenosine.</text>
</comment>
<dbReference type="PIRSF" id="PIRSF000368">
    <property type="entry name" value="NrdG"/>
    <property type="match status" value="1"/>
</dbReference>
<dbReference type="PANTHER" id="PTHR30352:SF2">
    <property type="entry name" value="ANAEROBIC RIBONUCLEOSIDE-TRIPHOSPHATE REDUCTASE-ACTIVATING PROTEIN"/>
    <property type="match status" value="1"/>
</dbReference>
<evidence type="ECO:0000256" key="6">
    <source>
        <dbReference type="ARBA" id="ARBA00023014"/>
    </source>
</evidence>
<dbReference type="Pfam" id="PF13353">
    <property type="entry name" value="Fer4_12"/>
    <property type="match status" value="1"/>
</dbReference>
<evidence type="ECO:0000256" key="2">
    <source>
        <dbReference type="ARBA" id="ARBA00022485"/>
    </source>
</evidence>
<comment type="similarity">
    <text evidence="7">Belongs to the organic radical-activating enzymes family.</text>
</comment>
<protein>
    <recommendedName>
        <fullName evidence="7">Anaerobic ribonucleoside-triphosphate reductase-activating protein</fullName>
        <ecNumber evidence="7">1.97.1.-</ecNumber>
    </recommendedName>
</protein>
<dbReference type="InterPro" id="IPR007197">
    <property type="entry name" value="rSAM"/>
</dbReference>
<dbReference type="InterPro" id="IPR034457">
    <property type="entry name" value="Organic_radical-activating"/>
</dbReference>
<keyword evidence="6" id="KW-0411">Iron-sulfur</keyword>
<dbReference type="InterPro" id="IPR013785">
    <property type="entry name" value="Aldolase_TIM"/>
</dbReference>
<organism evidence="8 9">
    <name type="scientific">Brochothrix campestris FSL F6-1037</name>
    <dbReference type="NCBI Taxonomy" id="1265861"/>
    <lineage>
        <taxon>Bacteria</taxon>
        <taxon>Bacillati</taxon>
        <taxon>Bacillota</taxon>
        <taxon>Bacilli</taxon>
        <taxon>Bacillales</taxon>
        <taxon>Listeriaceae</taxon>
        <taxon>Brochothrix</taxon>
    </lineage>
</organism>
<dbReference type="GO" id="GO:0004748">
    <property type="term" value="F:ribonucleoside-diphosphate reductase activity, thioredoxin disulfide as acceptor"/>
    <property type="evidence" value="ECO:0007669"/>
    <property type="project" value="TreeGrafter"/>
</dbReference>
<dbReference type="Proteomes" id="UP000019243">
    <property type="component" value="Unassembled WGS sequence"/>
</dbReference>
<dbReference type="PATRIC" id="fig|1265861.3.peg.972"/>
<sequence length="183" mass="20729">MSELKQWVAEAVSKQRIASYQPFNAIDGEGIRCSVYVSGCLFNCEGCYNKSAQSFNYGMVYSASFADKVLKDVGHEGVTGLSLLGGEPFLNTQVCLDLVRKLRELYGQTRDVWIWTGYTYAELCQASADKQALLSYCDVLVDGKFEQALFRPNLPFRGSLNQKIIDVKQSREQRRVVLYKQYD</sequence>
<evidence type="ECO:0000313" key="8">
    <source>
        <dbReference type="EMBL" id="EUJ40548.1"/>
    </source>
</evidence>
<dbReference type="RefSeq" id="WP_035314023.1">
    <property type="nucleotide sequence ID" value="NZ_AODH01000017.1"/>
</dbReference>
<dbReference type="STRING" id="1265861.BCAMP_04919"/>
<comment type="caution">
    <text evidence="8">The sequence shown here is derived from an EMBL/GenBank/DDBJ whole genome shotgun (WGS) entry which is preliminary data.</text>
</comment>
<keyword evidence="3" id="KW-0949">S-adenosyl-L-methionine</keyword>
<keyword evidence="7" id="KW-0560">Oxidoreductase</keyword>
<dbReference type="PANTHER" id="PTHR30352">
    <property type="entry name" value="PYRUVATE FORMATE-LYASE-ACTIVATING ENZYME"/>
    <property type="match status" value="1"/>
</dbReference>
<dbReference type="SFLD" id="SFLDG01066">
    <property type="entry name" value="organic_radical-activating_enz"/>
    <property type="match status" value="1"/>
</dbReference>
<name>W7D5J8_9LIST</name>
<keyword evidence="2" id="KW-0004">4Fe-4S</keyword>
<evidence type="ECO:0000313" key="9">
    <source>
        <dbReference type="Proteomes" id="UP000019243"/>
    </source>
</evidence>
<evidence type="ECO:0000256" key="4">
    <source>
        <dbReference type="ARBA" id="ARBA00022723"/>
    </source>
</evidence>
<accession>W7D5J8</accession>
<proteinExistence type="inferred from homology"/>
<dbReference type="EMBL" id="AODH01000017">
    <property type="protein sequence ID" value="EUJ40548.1"/>
    <property type="molecule type" value="Genomic_DNA"/>
</dbReference>
<dbReference type="SUPFAM" id="SSF102114">
    <property type="entry name" value="Radical SAM enzymes"/>
    <property type="match status" value="1"/>
</dbReference>
<reference evidence="8 9" key="1">
    <citation type="submission" date="2012-12" db="EMBL/GenBank/DDBJ databases">
        <title>Novel taxa of Listeriaceae from agricultural environments in the United States.</title>
        <authorList>
            <person name="den Bakker H.C."/>
            <person name="Allred A."/>
            <person name="Warchocki S."/>
            <person name="Wright E.M."/>
            <person name="Burrell A."/>
            <person name="Nightingale K.K."/>
            <person name="Kephart D."/>
            <person name="Wiedmann M."/>
        </authorList>
    </citation>
    <scope>NUCLEOTIDE SEQUENCE [LARGE SCALE GENOMIC DNA]</scope>
    <source>
        <strain evidence="8 9">FSL F6-1037</strain>
    </source>
</reference>
<keyword evidence="4" id="KW-0479">Metal-binding</keyword>
<dbReference type="OrthoDB" id="9782387at2"/>
<dbReference type="InterPro" id="IPR058240">
    <property type="entry name" value="rSAM_sf"/>
</dbReference>
<dbReference type="EC" id="1.97.1.-" evidence="7"/>
<dbReference type="GO" id="GO:0046872">
    <property type="term" value="F:metal ion binding"/>
    <property type="evidence" value="ECO:0007669"/>
    <property type="project" value="UniProtKB-KW"/>
</dbReference>
<evidence type="ECO:0000256" key="5">
    <source>
        <dbReference type="ARBA" id="ARBA00023004"/>
    </source>
</evidence>
<dbReference type="SFLD" id="SFLDG01063">
    <property type="entry name" value="activating_enzymes__group_1"/>
    <property type="match status" value="1"/>
</dbReference>
<keyword evidence="9" id="KW-1185">Reference proteome</keyword>
<dbReference type="GO" id="GO:0043365">
    <property type="term" value="F:[formate-C-acetyltransferase]-activating enzyme activity"/>
    <property type="evidence" value="ECO:0007669"/>
    <property type="project" value="InterPro"/>
</dbReference>
<dbReference type="AlphaFoldDB" id="W7D5J8"/>
<evidence type="ECO:0000256" key="7">
    <source>
        <dbReference type="PIRNR" id="PIRNR000368"/>
    </source>
</evidence>
<dbReference type="InterPro" id="IPR012837">
    <property type="entry name" value="NrdG"/>
</dbReference>
<evidence type="ECO:0000256" key="1">
    <source>
        <dbReference type="ARBA" id="ARBA00001966"/>
    </source>
</evidence>
<dbReference type="GO" id="GO:0051539">
    <property type="term" value="F:4 iron, 4 sulfur cluster binding"/>
    <property type="evidence" value="ECO:0007669"/>
    <property type="project" value="UniProtKB-KW"/>
</dbReference>
<evidence type="ECO:0000256" key="3">
    <source>
        <dbReference type="ARBA" id="ARBA00022691"/>
    </source>
</evidence>